<keyword evidence="4" id="KW-1185">Reference proteome</keyword>
<gene>
    <name evidence="3" type="ORF">KPL78_07215</name>
</gene>
<evidence type="ECO:0000313" key="4">
    <source>
        <dbReference type="Proteomes" id="UP001196565"/>
    </source>
</evidence>
<evidence type="ECO:0000256" key="2">
    <source>
        <dbReference type="SAM" id="SignalP"/>
    </source>
</evidence>
<dbReference type="Proteomes" id="UP001196565">
    <property type="component" value="Unassembled WGS sequence"/>
</dbReference>
<dbReference type="EMBL" id="JAHYBZ010000002">
    <property type="protein sequence ID" value="MBW6397627.1"/>
    <property type="molecule type" value="Genomic_DNA"/>
</dbReference>
<evidence type="ECO:0000313" key="3">
    <source>
        <dbReference type="EMBL" id="MBW6397627.1"/>
    </source>
</evidence>
<sequence>MRTFALPLMAAALLGGCVSHQPPPPVPVAAPAPGPITFEQWRRERIASLAAMDPTDVRLAPGIREVATRAIQDRYQQPRTPAERQRAMQVETAIVQQDVVRAGGRGGPARTSGPATESQPRVPSYQGNCTPTTPCVGPRGGLYYITASGNRVYLSRRR</sequence>
<organism evidence="3 4">
    <name type="scientific">Roseomonas alba</name>
    <dbReference type="NCBI Taxonomy" id="2846776"/>
    <lineage>
        <taxon>Bacteria</taxon>
        <taxon>Pseudomonadati</taxon>
        <taxon>Pseudomonadota</taxon>
        <taxon>Alphaproteobacteria</taxon>
        <taxon>Acetobacterales</taxon>
        <taxon>Roseomonadaceae</taxon>
        <taxon>Roseomonas</taxon>
    </lineage>
</organism>
<comment type="caution">
    <text evidence="3">The sequence shown here is derived from an EMBL/GenBank/DDBJ whole genome shotgun (WGS) entry which is preliminary data.</text>
</comment>
<protein>
    <recommendedName>
        <fullName evidence="5">Lipoprotein</fullName>
    </recommendedName>
</protein>
<feature type="chain" id="PRO_5045364808" description="Lipoprotein" evidence="2">
    <location>
        <begin position="21"/>
        <end position="158"/>
    </location>
</feature>
<keyword evidence="2" id="KW-0732">Signal</keyword>
<accession>A0ABS7A5P1</accession>
<feature type="signal peptide" evidence="2">
    <location>
        <begin position="1"/>
        <end position="20"/>
    </location>
</feature>
<feature type="region of interest" description="Disordered" evidence="1">
    <location>
        <begin position="99"/>
        <end position="130"/>
    </location>
</feature>
<dbReference type="PROSITE" id="PS51257">
    <property type="entry name" value="PROKAR_LIPOPROTEIN"/>
    <property type="match status" value="1"/>
</dbReference>
<evidence type="ECO:0008006" key="5">
    <source>
        <dbReference type="Google" id="ProtNLM"/>
    </source>
</evidence>
<feature type="compositionally biased region" description="Polar residues" evidence="1">
    <location>
        <begin position="116"/>
        <end position="130"/>
    </location>
</feature>
<reference evidence="3 4" key="1">
    <citation type="submission" date="2021-07" db="EMBL/GenBank/DDBJ databases">
        <authorList>
            <person name="So Y."/>
        </authorList>
    </citation>
    <scope>NUCLEOTIDE SEQUENCE [LARGE SCALE GENOMIC DNA]</scope>
    <source>
        <strain evidence="3 4">HJA6</strain>
    </source>
</reference>
<proteinExistence type="predicted"/>
<name>A0ABS7A5P1_9PROT</name>
<dbReference type="RefSeq" id="WP_219762225.1">
    <property type="nucleotide sequence ID" value="NZ_JAHYBZ010000002.1"/>
</dbReference>
<evidence type="ECO:0000256" key="1">
    <source>
        <dbReference type="SAM" id="MobiDB-lite"/>
    </source>
</evidence>